<gene>
    <name evidence="2" type="ORF">Tco_0626946</name>
</gene>
<evidence type="ECO:0000313" key="3">
    <source>
        <dbReference type="Proteomes" id="UP001151760"/>
    </source>
</evidence>
<reference evidence="2" key="1">
    <citation type="journal article" date="2022" name="Int. J. Mol. Sci.">
        <title>Draft Genome of Tanacetum Coccineum: Genomic Comparison of Closely Related Tanacetum-Family Plants.</title>
        <authorList>
            <person name="Yamashiro T."/>
            <person name="Shiraishi A."/>
            <person name="Nakayama K."/>
            <person name="Satake H."/>
        </authorList>
    </citation>
    <scope>NUCLEOTIDE SEQUENCE</scope>
</reference>
<keyword evidence="3" id="KW-1185">Reference proteome</keyword>
<name>A0ABQ4WL36_9ASTR</name>
<dbReference type="PANTHER" id="PTHR11439:SF486">
    <property type="entry name" value="RLK (RECEPTOR-LIKE KINASE) PROTEIN, PUTATIVE-RELATED"/>
    <property type="match status" value="1"/>
</dbReference>
<feature type="domain" description="Reverse transcriptase Ty1/copia-type" evidence="1">
    <location>
        <begin position="1"/>
        <end position="114"/>
    </location>
</feature>
<dbReference type="PANTHER" id="PTHR11439">
    <property type="entry name" value="GAG-POL-RELATED RETROTRANSPOSON"/>
    <property type="match status" value="1"/>
</dbReference>
<evidence type="ECO:0000259" key="1">
    <source>
        <dbReference type="Pfam" id="PF07727"/>
    </source>
</evidence>
<protein>
    <submittedName>
        <fullName evidence="2">Transposable element</fullName>
    </submittedName>
</protein>
<dbReference type="CDD" id="cd09272">
    <property type="entry name" value="RNase_HI_RT_Ty1"/>
    <property type="match status" value="1"/>
</dbReference>
<evidence type="ECO:0000313" key="2">
    <source>
        <dbReference type="EMBL" id="GJS53584.1"/>
    </source>
</evidence>
<accession>A0ABQ4WL36</accession>
<dbReference type="Proteomes" id="UP001151760">
    <property type="component" value="Unassembled WGS sequence"/>
</dbReference>
<proteinExistence type="predicted"/>
<reference evidence="2" key="2">
    <citation type="submission" date="2022-01" db="EMBL/GenBank/DDBJ databases">
        <authorList>
            <person name="Yamashiro T."/>
            <person name="Shiraishi A."/>
            <person name="Satake H."/>
            <person name="Nakayama K."/>
        </authorList>
    </citation>
    <scope>NUCLEOTIDE SEQUENCE</scope>
</reference>
<comment type="caution">
    <text evidence="2">The sequence shown here is derived from an EMBL/GenBank/DDBJ whole genome shotgun (WGS) entry which is preliminary data.</text>
</comment>
<organism evidence="2 3">
    <name type="scientific">Tanacetum coccineum</name>
    <dbReference type="NCBI Taxonomy" id="301880"/>
    <lineage>
        <taxon>Eukaryota</taxon>
        <taxon>Viridiplantae</taxon>
        <taxon>Streptophyta</taxon>
        <taxon>Embryophyta</taxon>
        <taxon>Tracheophyta</taxon>
        <taxon>Spermatophyta</taxon>
        <taxon>Magnoliopsida</taxon>
        <taxon>eudicotyledons</taxon>
        <taxon>Gunneridae</taxon>
        <taxon>Pentapetalae</taxon>
        <taxon>asterids</taxon>
        <taxon>campanulids</taxon>
        <taxon>Asterales</taxon>
        <taxon>Asteraceae</taxon>
        <taxon>Asteroideae</taxon>
        <taxon>Anthemideae</taxon>
        <taxon>Anthemidinae</taxon>
        <taxon>Tanacetum</taxon>
    </lineage>
</organism>
<dbReference type="Pfam" id="PF07727">
    <property type="entry name" value="RVT_2"/>
    <property type="match status" value="1"/>
</dbReference>
<sequence length="340" mass="39257">MWYNLLSEYLLKEGYKNDSICPCIFIKRTGPEYVIIVVYVDDHNIIETSGELTKAAEYLKKEFEMKDFRKTKFCLRFQIEHLKNGILIHQNVYTKKLLKRFYMDKSHLLSTPMVVRTLDVEKDPFRPLDDDEEILCPEVPYLSAIGALLFLASHTRPNISFLSNLLARYSSCPTRRHWNWVKQIFRYLQGIKDMGLYYTIPSERNLVGFADAGYLSDPHTGLSQTGYVFTSSNTVISWRSVKQIMSATSSNHAEILAIHEASQECVWLRNVIQHNRESCRISSSEEDPTIVHEDNATCIAQLKDGYIKGDSNKHILPSSSLMTRRKVVILLFNRFVQAIA</sequence>
<dbReference type="EMBL" id="BQNB010008736">
    <property type="protein sequence ID" value="GJS53584.1"/>
    <property type="molecule type" value="Genomic_DNA"/>
</dbReference>
<dbReference type="InterPro" id="IPR013103">
    <property type="entry name" value="RVT_2"/>
</dbReference>